<gene>
    <name evidence="2" type="ORF">V6W80_08375</name>
</gene>
<dbReference type="EMBL" id="CP145723">
    <property type="protein sequence ID" value="WWM68278.1"/>
    <property type="molecule type" value="Genomic_DNA"/>
</dbReference>
<name>A0ABZ2FTX4_9PSED</name>
<sequence length="62" mass="7305">MAEDKSDIDVDDDFETDNEASETVDPVEPIVSKTNLTKRRLIDNMLEERRLKRQISEYDFDL</sequence>
<evidence type="ECO:0000313" key="3">
    <source>
        <dbReference type="Proteomes" id="UP001372714"/>
    </source>
</evidence>
<reference evidence="2 3" key="1">
    <citation type="submission" date="2024-02" db="EMBL/GenBank/DDBJ databases">
        <title>The whole genome sequence of Pseudomonas benzopyrenica MLY92.</title>
        <authorList>
            <person name="Liu Y."/>
        </authorList>
    </citation>
    <scope>NUCLEOTIDE SEQUENCE [LARGE SCALE GENOMIC DNA]</scope>
    <source>
        <strain evidence="2 3">MLY92</strain>
    </source>
</reference>
<accession>A0ABZ2FTX4</accession>
<dbReference type="InterPro" id="IPR058059">
    <property type="entry name" value="PA3496-like"/>
</dbReference>
<keyword evidence="3" id="KW-1185">Reference proteome</keyword>
<dbReference type="NCBIfam" id="NF046101">
    <property type="entry name" value="PA3496_fam"/>
    <property type="match status" value="1"/>
</dbReference>
<protein>
    <recommendedName>
        <fullName evidence="4">Leucyl-tRNA synthetase</fullName>
    </recommendedName>
</protein>
<evidence type="ECO:0008006" key="4">
    <source>
        <dbReference type="Google" id="ProtNLM"/>
    </source>
</evidence>
<evidence type="ECO:0000256" key="1">
    <source>
        <dbReference type="SAM" id="MobiDB-lite"/>
    </source>
</evidence>
<proteinExistence type="predicted"/>
<dbReference type="RefSeq" id="WP_338546568.1">
    <property type="nucleotide sequence ID" value="NZ_CP145723.1"/>
</dbReference>
<organism evidence="2 3">
    <name type="scientific">Pseudomonas benzopyrenica</name>
    <dbReference type="NCBI Taxonomy" id="2993566"/>
    <lineage>
        <taxon>Bacteria</taxon>
        <taxon>Pseudomonadati</taxon>
        <taxon>Pseudomonadota</taxon>
        <taxon>Gammaproteobacteria</taxon>
        <taxon>Pseudomonadales</taxon>
        <taxon>Pseudomonadaceae</taxon>
        <taxon>Pseudomonas</taxon>
    </lineage>
</organism>
<evidence type="ECO:0000313" key="2">
    <source>
        <dbReference type="EMBL" id="WWM68278.1"/>
    </source>
</evidence>
<dbReference type="InterPro" id="IPR058510">
    <property type="entry name" value="DUF8197"/>
</dbReference>
<feature type="compositionally biased region" description="Acidic residues" evidence="1">
    <location>
        <begin position="9"/>
        <end position="22"/>
    </location>
</feature>
<feature type="region of interest" description="Disordered" evidence="1">
    <location>
        <begin position="1"/>
        <end position="27"/>
    </location>
</feature>
<dbReference type="Pfam" id="PF26620">
    <property type="entry name" value="DUF8197"/>
    <property type="match status" value="1"/>
</dbReference>
<dbReference type="Proteomes" id="UP001372714">
    <property type="component" value="Chromosome"/>
</dbReference>